<dbReference type="SUPFAM" id="SSF48498">
    <property type="entry name" value="Tetracyclin repressor-like, C-terminal domain"/>
    <property type="match status" value="1"/>
</dbReference>
<evidence type="ECO:0000256" key="1">
    <source>
        <dbReference type="ARBA" id="ARBA00023015"/>
    </source>
</evidence>
<dbReference type="PANTHER" id="PTHR30055">
    <property type="entry name" value="HTH-TYPE TRANSCRIPTIONAL REGULATOR RUTR"/>
    <property type="match status" value="1"/>
</dbReference>
<dbReference type="PROSITE" id="PS50977">
    <property type="entry name" value="HTH_TETR_2"/>
    <property type="match status" value="1"/>
</dbReference>
<evidence type="ECO:0000256" key="3">
    <source>
        <dbReference type="ARBA" id="ARBA00023163"/>
    </source>
</evidence>
<dbReference type="PRINTS" id="PR00455">
    <property type="entry name" value="HTHTETR"/>
</dbReference>
<dbReference type="InterPro" id="IPR050109">
    <property type="entry name" value="HTH-type_TetR-like_transc_reg"/>
</dbReference>
<dbReference type="EMBL" id="JABCRE010000003">
    <property type="protein sequence ID" value="NMW32351.1"/>
    <property type="molecule type" value="Genomic_DNA"/>
</dbReference>
<dbReference type="InterPro" id="IPR001647">
    <property type="entry name" value="HTH_TetR"/>
</dbReference>
<name>A0A848QFE3_9SPHN</name>
<keyword evidence="2 4" id="KW-0238">DNA-binding</keyword>
<proteinExistence type="predicted"/>
<sequence>MNSRIGRPADAAKREAIIAAASRMFFEVGFAATAIEQVASKAGVSKVTVYNHFGDKRGLFKATVEHECEKMRDYFDLDVSEGKDLSLRLRELGEAMTAFLARPEMTRFELRIAAETEHEPEIGRSFLQAGPYNMRQTFAGWLANEVECGRLEIDDLYLAAEQFVSMCKGFADLERRFGAVMDAQRNQERIDGAVHVFLKTYGRSE</sequence>
<dbReference type="Proteomes" id="UP000561181">
    <property type="component" value="Unassembled WGS sequence"/>
</dbReference>
<keyword evidence="3" id="KW-0804">Transcription</keyword>
<keyword evidence="1" id="KW-0805">Transcription regulation</keyword>
<comment type="caution">
    <text evidence="6">The sequence shown here is derived from an EMBL/GenBank/DDBJ whole genome shotgun (WGS) entry which is preliminary data.</text>
</comment>
<evidence type="ECO:0000256" key="2">
    <source>
        <dbReference type="ARBA" id="ARBA00023125"/>
    </source>
</evidence>
<dbReference type="FunFam" id="1.10.10.60:FF:000141">
    <property type="entry name" value="TetR family transcriptional regulator"/>
    <property type="match status" value="1"/>
</dbReference>
<keyword evidence="7" id="KW-1185">Reference proteome</keyword>
<feature type="domain" description="HTH tetR-type" evidence="5">
    <location>
        <begin position="11"/>
        <end position="71"/>
    </location>
</feature>
<protein>
    <submittedName>
        <fullName evidence="6">TetR/AcrR family transcriptional regulator</fullName>
    </submittedName>
</protein>
<dbReference type="GO" id="GO:0000976">
    <property type="term" value="F:transcription cis-regulatory region binding"/>
    <property type="evidence" value="ECO:0007669"/>
    <property type="project" value="TreeGrafter"/>
</dbReference>
<evidence type="ECO:0000313" key="7">
    <source>
        <dbReference type="Proteomes" id="UP000561181"/>
    </source>
</evidence>
<evidence type="ECO:0000313" key="6">
    <source>
        <dbReference type="EMBL" id="NMW32351.1"/>
    </source>
</evidence>
<organism evidence="6 7">
    <name type="scientific">Pontixanthobacter rizhaonensis</name>
    <dbReference type="NCBI Taxonomy" id="2730337"/>
    <lineage>
        <taxon>Bacteria</taxon>
        <taxon>Pseudomonadati</taxon>
        <taxon>Pseudomonadota</taxon>
        <taxon>Alphaproteobacteria</taxon>
        <taxon>Sphingomonadales</taxon>
        <taxon>Erythrobacteraceae</taxon>
        <taxon>Pontixanthobacter</taxon>
    </lineage>
</organism>
<dbReference type="Pfam" id="PF14246">
    <property type="entry name" value="TetR_C_7"/>
    <property type="match status" value="1"/>
</dbReference>
<dbReference type="PANTHER" id="PTHR30055:SF146">
    <property type="entry name" value="HTH-TYPE TRANSCRIPTIONAL DUAL REGULATOR CECR"/>
    <property type="match status" value="1"/>
</dbReference>
<evidence type="ECO:0000259" key="5">
    <source>
        <dbReference type="PROSITE" id="PS50977"/>
    </source>
</evidence>
<dbReference type="RefSeq" id="WP_170012888.1">
    <property type="nucleotide sequence ID" value="NZ_JABCRE010000003.1"/>
</dbReference>
<dbReference type="Gene3D" id="1.10.357.10">
    <property type="entry name" value="Tetracycline Repressor, domain 2"/>
    <property type="match status" value="1"/>
</dbReference>
<feature type="DNA-binding region" description="H-T-H motif" evidence="4">
    <location>
        <begin position="34"/>
        <end position="53"/>
    </location>
</feature>
<accession>A0A848QFE3</accession>
<dbReference type="InterPro" id="IPR036271">
    <property type="entry name" value="Tet_transcr_reg_TetR-rel_C_sf"/>
</dbReference>
<dbReference type="InterPro" id="IPR009057">
    <property type="entry name" value="Homeodomain-like_sf"/>
</dbReference>
<dbReference type="GO" id="GO:0003700">
    <property type="term" value="F:DNA-binding transcription factor activity"/>
    <property type="evidence" value="ECO:0007669"/>
    <property type="project" value="TreeGrafter"/>
</dbReference>
<dbReference type="Gene3D" id="1.10.10.60">
    <property type="entry name" value="Homeodomain-like"/>
    <property type="match status" value="1"/>
</dbReference>
<evidence type="ECO:0000256" key="4">
    <source>
        <dbReference type="PROSITE-ProRule" id="PRU00335"/>
    </source>
</evidence>
<gene>
    <name evidence="6" type="ORF">HKD42_09790</name>
</gene>
<dbReference type="AlphaFoldDB" id="A0A848QFE3"/>
<reference evidence="6 7" key="1">
    <citation type="submission" date="2020-04" db="EMBL/GenBank/DDBJ databases">
        <authorList>
            <person name="Liu A."/>
        </authorList>
    </citation>
    <scope>NUCLEOTIDE SEQUENCE [LARGE SCALE GENOMIC DNA]</scope>
    <source>
        <strain evidence="6 7">RZ02</strain>
    </source>
</reference>
<dbReference type="SUPFAM" id="SSF46689">
    <property type="entry name" value="Homeodomain-like"/>
    <property type="match status" value="1"/>
</dbReference>
<dbReference type="InterPro" id="IPR039536">
    <property type="entry name" value="TetR_C_Proteobacteria"/>
</dbReference>
<dbReference type="Pfam" id="PF00440">
    <property type="entry name" value="TetR_N"/>
    <property type="match status" value="1"/>
</dbReference>